<name>A0ABW7HT21_9ACTN</name>
<dbReference type="SUPFAM" id="SSF46785">
    <property type="entry name" value="Winged helix' DNA-binding domain"/>
    <property type="match status" value="1"/>
</dbReference>
<gene>
    <name evidence="5" type="ORF">ACG5V6_12450</name>
</gene>
<keyword evidence="1" id="KW-0805">Transcription regulation</keyword>
<dbReference type="PANTHER" id="PTHR44846">
    <property type="entry name" value="MANNOSYL-D-GLYCERATE TRANSPORT/METABOLISM SYSTEM REPRESSOR MNGR-RELATED"/>
    <property type="match status" value="1"/>
</dbReference>
<dbReference type="InterPro" id="IPR036390">
    <property type="entry name" value="WH_DNA-bd_sf"/>
</dbReference>
<dbReference type="Proteomes" id="UP001607069">
    <property type="component" value="Unassembled WGS sequence"/>
</dbReference>
<reference evidence="5 6" key="1">
    <citation type="submission" date="2024-10" db="EMBL/GenBank/DDBJ databases">
        <authorList>
            <person name="Cho J.-C."/>
        </authorList>
    </citation>
    <scope>NUCLEOTIDE SEQUENCE [LARGE SCALE GENOMIC DNA]</scope>
    <source>
        <strain evidence="5 6">KCTC29696</strain>
    </source>
</reference>
<evidence type="ECO:0000256" key="3">
    <source>
        <dbReference type="ARBA" id="ARBA00023163"/>
    </source>
</evidence>
<dbReference type="InterPro" id="IPR036388">
    <property type="entry name" value="WH-like_DNA-bd_sf"/>
</dbReference>
<dbReference type="EMBL" id="JBIHMK010000039">
    <property type="protein sequence ID" value="MFH0249022.1"/>
    <property type="molecule type" value="Genomic_DNA"/>
</dbReference>
<dbReference type="SMART" id="SM00345">
    <property type="entry name" value="HTH_GNTR"/>
    <property type="match status" value="1"/>
</dbReference>
<dbReference type="Pfam" id="PF00392">
    <property type="entry name" value="GntR"/>
    <property type="match status" value="1"/>
</dbReference>
<organism evidence="5 6">
    <name type="scientific">Streptomyces chitinivorans</name>
    <dbReference type="NCBI Taxonomy" id="1257027"/>
    <lineage>
        <taxon>Bacteria</taxon>
        <taxon>Bacillati</taxon>
        <taxon>Actinomycetota</taxon>
        <taxon>Actinomycetes</taxon>
        <taxon>Kitasatosporales</taxon>
        <taxon>Streptomycetaceae</taxon>
        <taxon>Streptomyces</taxon>
    </lineage>
</organism>
<evidence type="ECO:0000256" key="1">
    <source>
        <dbReference type="ARBA" id="ARBA00023015"/>
    </source>
</evidence>
<evidence type="ECO:0000313" key="5">
    <source>
        <dbReference type="EMBL" id="MFH0249022.1"/>
    </source>
</evidence>
<accession>A0ABW7HT21</accession>
<dbReference type="InterPro" id="IPR000524">
    <property type="entry name" value="Tscrpt_reg_HTH_GntR"/>
</dbReference>
<evidence type="ECO:0000256" key="2">
    <source>
        <dbReference type="ARBA" id="ARBA00023125"/>
    </source>
</evidence>
<protein>
    <submittedName>
        <fullName evidence="5">GntR family transcriptional regulator</fullName>
    </submittedName>
</protein>
<keyword evidence="3" id="KW-0804">Transcription</keyword>
<proteinExistence type="predicted"/>
<dbReference type="RefSeq" id="WP_345543180.1">
    <property type="nucleotide sequence ID" value="NZ_BAABEN010000013.1"/>
</dbReference>
<dbReference type="PANTHER" id="PTHR44846:SF1">
    <property type="entry name" value="MANNOSYL-D-GLYCERATE TRANSPORT_METABOLISM SYSTEM REPRESSOR MNGR-RELATED"/>
    <property type="match status" value="1"/>
</dbReference>
<dbReference type="InterPro" id="IPR050679">
    <property type="entry name" value="Bact_HTH_transcr_reg"/>
</dbReference>
<comment type="caution">
    <text evidence="5">The sequence shown here is derived from an EMBL/GenBank/DDBJ whole genome shotgun (WGS) entry which is preliminary data.</text>
</comment>
<evidence type="ECO:0000259" key="4">
    <source>
        <dbReference type="PROSITE" id="PS50949"/>
    </source>
</evidence>
<evidence type="ECO:0000313" key="6">
    <source>
        <dbReference type="Proteomes" id="UP001607069"/>
    </source>
</evidence>
<keyword evidence="2" id="KW-0238">DNA-binding</keyword>
<dbReference type="Gene3D" id="1.10.10.10">
    <property type="entry name" value="Winged helix-like DNA-binding domain superfamily/Winged helix DNA-binding domain"/>
    <property type="match status" value="1"/>
</dbReference>
<keyword evidence="6" id="KW-1185">Reference proteome</keyword>
<feature type="domain" description="HTH gntR-type" evidence="4">
    <location>
        <begin position="8"/>
        <end position="74"/>
    </location>
</feature>
<dbReference type="PROSITE" id="PS50949">
    <property type="entry name" value="HTH_GNTR"/>
    <property type="match status" value="1"/>
</dbReference>
<sequence length="74" mass="7911">MDELDPTFPKWEQIRDRIAADIAAGRLKSGDQVPSAAALVERYGVAMAAAQKALAALKRDGLVRSQNGIGTFVL</sequence>